<dbReference type="GO" id="GO:1903259">
    <property type="term" value="P:exon-exon junction complex disassembly"/>
    <property type="evidence" value="ECO:0007669"/>
    <property type="project" value="InterPro"/>
</dbReference>
<dbReference type="PANTHER" id="PTHR22959:SF0">
    <property type="entry name" value="PARTNER OF Y14 AND MAGO"/>
    <property type="match status" value="1"/>
</dbReference>
<feature type="compositionally biased region" description="Polar residues" evidence="1">
    <location>
        <begin position="153"/>
        <end position="170"/>
    </location>
</feature>
<feature type="compositionally biased region" description="Basic and acidic residues" evidence="1">
    <location>
        <begin position="397"/>
        <end position="411"/>
    </location>
</feature>
<evidence type="ECO:0000256" key="1">
    <source>
        <dbReference type="SAM" id="MobiDB-lite"/>
    </source>
</evidence>
<feature type="compositionally biased region" description="Basic and acidic residues" evidence="1">
    <location>
        <begin position="256"/>
        <end position="266"/>
    </location>
</feature>
<dbReference type="GeneID" id="91096491"/>
<feature type="compositionally biased region" description="Polar residues" evidence="1">
    <location>
        <begin position="189"/>
        <end position="205"/>
    </location>
</feature>
<dbReference type="AlphaFoldDB" id="A0AAX4K0E0"/>
<gene>
    <name evidence="3" type="ORF">L201_005821</name>
</gene>
<dbReference type="SMART" id="SM01273">
    <property type="entry name" value="Mago-bind"/>
    <property type="match status" value="1"/>
</dbReference>
<feature type="compositionally biased region" description="Basic and acidic residues" evidence="1">
    <location>
        <begin position="140"/>
        <end position="151"/>
    </location>
</feature>
<feature type="compositionally biased region" description="Low complexity" evidence="1">
    <location>
        <begin position="309"/>
        <end position="318"/>
    </location>
</feature>
<dbReference type="Pfam" id="PF09282">
    <property type="entry name" value="Mago-bind"/>
    <property type="match status" value="1"/>
</dbReference>
<name>A0AAX4K0E0_9TREE</name>
<dbReference type="InterPro" id="IPR039333">
    <property type="entry name" value="PYM1"/>
</dbReference>
<feature type="compositionally biased region" description="Low complexity" evidence="1">
    <location>
        <begin position="340"/>
        <end position="354"/>
    </location>
</feature>
<feature type="compositionally biased region" description="Basic and acidic residues" evidence="1">
    <location>
        <begin position="85"/>
        <end position="118"/>
    </location>
</feature>
<dbReference type="GO" id="GO:0035145">
    <property type="term" value="C:exon-exon junction complex"/>
    <property type="evidence" value="ECO:0007669"/>
    <property type="project" value="TreeGrafter"/>
</dbReference>
<dbReference type="SUPFAM" id="SSF101931">
    <property type="entry name" value="Pym (Within the bgcn gene intron protein, WIBG), N-terminal domain"/>
    <property type="match status" value="1"/>
</dbReference>
<dbReference type="Proteomes" id="UP001355207">
    <property type="component" value="Chromosome 7"/>
</dbReference>
<dbReference type="InterPro" id="IPR036348">
    <property type="entry name" value="WIBG_N_sf"/>
</dbReference>
<dbReference type="PANTHER" id="PTHR22959">
    <property type="entry name" value="PYM PROTEIN"/>
    <property type="match status" value="1"/>
</dbReference>
<feature type="compositionally biased region" description="Acidic residues" evidence="1">
    <location>
        <begin position="122"/>
        <end position="139"/>
    </location>
</feature>
<feature type="compositionally biased region" description="Low complexity" evidence="1">
    <location>
        <begin position="206"/>
        <end position="215"/>
    </location>
</feature>
<accession>A0AAX4K0E0</accession>
<evidence type="ECO:0000313" key="4">
    <source>
        <dbReference type="Proteomes" id="UP001355207"/>
    </source>
</evidence>
<sequence length="411" mass="44886">MSLPSLKPEKTASGIIVDPRTLERVIPQSRRSDGTVRKEQKVRPGFTPQEDVGRFRSTRQTVEDVKSASRPTIPGSNRIGPQMKPSKETENVFASEPKEKTKAQIKNEKRREKRREKVSVNWDEDDVGINDEDEDGDLGEDFKQVDKDRKSKSNSIKNTNTDTITEQGAEQNFPPISGNGGIPEESITDVLNNKNKNTEIKQQSELTNTNLNSNSDSPKIEAALEPTPPAPSSIHPETASELPHNDTTNENGKPSLVDDRQKEISQKPHPIQGGRKGPIGLANPPPIEEPKPATPSRSDGSDDWRTVSNNKGLNNRGNARGGGRGGSRGGARGGRGGVGKPQNGRQQSQSQVQPTPEPQQPRERKEHKIRQGGANDISSLASRVRNLVVANTVGNSTKEKEKKDESKTTSA</sequence>
<evidence type="ECO:0000313" key="3">
    <source>
        <dbReference type="EMBL" id="WWC90884.1"/>
    </source>
</evidence>
<feature type="domain" description="WIBG Mago-binding" evidence="2">
    <location>
        <begin position="22"/>
        <end position="48"/>
    </location>
</feature>
<dbReference type="GO" id="GO:0003723">
    <property type="term" value="F:RNA binding"/>
    <property type="evidence" value="ECO:0007669"/>
    <property type="project" value="TreeGrafter"/>
</dbReference>
<feature type="compositionally biased region" description="Basic and acidic residues" evidence="1">
    <location>
        <begin position="30"/>
        <end position="42"/>
    </location>
</feature>
<dbReference type="EMBL" id="CP144104">
    <property type="protein sequence ID" value="WWC90884.1"/>
    <property type="molecule type" value="Genomic_DNA"/>
</dbReference>
<proteinExistence type="predicted"/>
<feature type="compositionally biased region" description="Gly residues" evidence="1">
    <location>
        <begin position="319"/>
        <end position="339"/>
    </location>
</feature>
<feature type="region of interest" description="Disordered" evidence="1">
    <location>
        <begin position="29"/>
        <end position="411"/>
    </location>
</feature>
<dbReference type="RefSeq" id="XP_066077647.1">
    <property type="nucleotide sequence ID" value="XM_066221550.1"/>
</dbReference>
<keyword evidence="4" id="KW-1185">Reference proteome</keyword>
<evidence type="ECO:0000259" key="2">
    <source>
        <dbReference type="SMART" id="SM01273"/>
    </source>
</evidence>
<dbReference type="GO" id="GO:0005737">
    <property type="term" value="C:cytoplasm"/>
    <property type="evidence" value="ECO:0007669"/>
    <property type="project" value="TreeGrafter"/>
</dbReference>
<organism evidence="3 4">
    <name type="scientific">Kwoniella dendrophila CBS 6074</name>
    <dbReference type="NCBI Taxonomy" id="1295534"/>
    <lineage>
        <taxon>Eukaryota</taxon>
        <taxon>Fungi</taxon>
        <taxon>Dikarya</taxon>
        <taxon>Basidiomycota</taxon>
        <taxon>Agaricomycotina</taxon>
        <taxon>Tremellomycetes</taxon>
        <taxon>Tremellales</taxon>
        <taxon>Cryptococcaceae</taxon>
        <taxon>Kwoniella</taxon>
    </lineage>
</organism>
<reference evidence="3 4" key="1">
    <citation type="submission" date="2024-01" db="EMBL/GenBank/DDBJ databases">
        <title>Comparative genomics of Cryptococcus and Kwoniella reveals pathogenesis evolution and contrasting modes of karyotype evolution via chromosome fusion or intercentromeric recombination.</title>
        <authorList>
            <person name="Coelho M.A."/>
            <person name="David-Palma M."/>
            <person name="Shea T."/>
            <person name="Bowers K."/>
            <person name="McGinley-Smith S."/>
            <person name="Mohammad A.W."/>
            <person name="Gnirke A."/>
            <person name="Yurkov A.M."/>
            <person name="Nowrousian M."/>
            <person name="Sun S."/>
            <person name="Cuomo C.A."/>
            <person name="Heitman J."/>
        </authorList>
    </citation>
    <scope>NUCLEOTIDE SEQUENCE [LARGE SCALE GENOMIC DNA]</scope>
    <source>
        <strain evidence="3 4">CBS 6074</strain>
    </source>
</reference>
<dbReference type="InterPro" id="IPR015362">
    <property type="entry name" value="WIBG_mago-bd"/>
</dbReference>
<protein>
    <recommendedName>
        <fullName evidence="2">WIBG Mago-binding domain-containing protein</fullName>
    </recommendedName>
</protein>